<dbReference type="STRING" id="1676925.ENSPKIP00000021716"/>
<evidence type="ECO:0000313" key="5">
    <source>
        <dbReference type="Proteomes" id="UP000261540"/>
    </source>
</evidence>
<dbReference type="GO" id="GO:0005737">
    <property type="term" value="C:cytoplasm"/>
    <property type="evidence" value="ECO:0007669"/>
    <property type="project" value="TreeGrafter"/>
</dbReference>
<accession>A0A3B3RVF8</accession>
<proteinExistence type="predicted"/>
<feature type="region of interest" description="Disordered" evidence="3">
    <location>
        <begin position="1"/>
        <end position="109"/>
    </location>
</feature>
<dbReference type="GO" id="GO:0005634">
    <property type="term" value="C:nucleus"/>
    <property type="evidence" value="ECO:0007669"/>
    <property type="project" value="UniProtKB-SubCell"/>
</dbReference>
<dbReference type="InterPro" id="IPR052082">
    <property type="entry name" value="Myelin_sheath_structural"/>
</dbReference>
<evidence type="ECO:0000313" key="4">
    <source>
        <dbReference type="Ensembl" id="ENSPKIP00000021716.1"/>
    </source>
</evidence>
<protein>
    <submittedName>
        <fullName evidence="4">Uncharacterized protein</fullName>
    </submittedName>
</protein>
<reference evidence="4" key="1">
    <citation type="submission" date="2025-08" db="UniProtKB">
        <authorList>
            <consortium name="Ensembl"/>
        </authorList>
    </citation>
    <scope>IDENTIFICATION</scope>
</reference>
<dbReference type="AlphaFoldDB" id="A0A3B3RVF8"/>
<dbReference type="PANTHER" id="PTHR23348">
    <property type="entry name" value="PERIAXIN/AHNAK"/>
    <property type="match status" value="1"/>
</dbReference>
<feature type="region of interest" description="Disordered" evidence="3">
    <location>
        <begin position="951"/>
        <end position="986"/>
    </location>
</feature>
<dbReference type="GeneTree" id="ENSGT00940000154902"/>
<evidence type="ECO:0000256" key="1">
    <source>
        <dbReference type="ARBA" id="ARBA00004123"/>
    </source>
</evidence>
<dbReference type="PANTHER" id="PTHR23348:SF16">
    <property type="entry name" value="LEUCINE RICH REPEAT FAMILY PROTEIN"/>
    <property type="match status" value="1"/>
</dbReference>
<dbReference type="Ensembl" id="ENSPKIT00000002357.1">
    <property type="protein sequence ID" value="ENSPKIP00000021716.1"/>
    <property type="gene ID" value="ENSPKIG00000006000.1"/>
</dbReference>
<evidence type="ECO:0000256" key="2">
    <source>
        <dbReference type="ARBA" id="ARBA00023242"/>
    </source>
</evidence>
<keyword evidence="2" id="KW-0539">Nucleus</keyword>
<sequence length="986" mass="107592">MPDFETEASQHKAELISLDKTLKTTDITDSLADRGRHSPKRSPDGKKRKKKQRSELKVNIQGKEKDDLSPDNLTKSPLAPGISTSPRNLTASPTIARTPELSVSPDSKVGPKIISHTQLKEQQMAIDINTQSISGYQPTIKEDQKGAREEDISPFTGTGVAEDIKELKADVLISNVGVQKKPPKMDSGKQWKERSILISDLERYGIRSKGPVADIGIARSHYVSSVNEVQTSMIDRSDESAVKPTDCGLYENILDINRPRTSTATSTLHSEKTQKTEVSCKDDDVSTAPDGGIKESLLHIQPPLLTKDINKDISGQIEKQAPVKFKLPKMDKPDFSMHEPILKTDKEKTVTQLEIKDIKAELRDPTTEQIHIIESSHMNILPKREDIEIPGMEAVVPSRNIQMPGVRMTMDMQNIHDIKGQYSERDSASFKLPSADLSDIDLQQHITKTDINAEKVKLTKAASVSRPAEITEKPLDVKRTVPIQAPITDVRVPEFKIDSNYMIKEESKQSHPIFKLPRTEFPDADTHTPIAMTKIESSKITVESSGSKEEGYVQKAKVDAGEVTTIQTSVKQSFRSGETDATILKTKTEIGEISSTKRHSAIKLPKVKHPDLDIHQITKTDISTEKSGLQLESLPTVLKHDINVSLPNAAGSKMNLEAPKADTDVCGVLPEIEIKGTSLEATAVIPVSLTSVDVLLKKPDIDREVPKVSADVPSVDVKLPEAELTVSGQAPSVDVKGPRVEVEGRDVDGQGSNFKMPRFGISLSKVKATGPDIDVTLPKAKLDAQLPTAELLAPSVEGEVEITEKDVKGLDVKIKKPKISFPNIDFQETEVKAPEAEVTIAKGEISLPQASIEAKGSKLDRKFTDVDVKEDVAIGDLPSKSKVPTMKLPKFGATKGKVEGVDVSADINVPEAKVPSGEVAIEVKAPDTEGMGLEVDKTKGKFKLPKVTMPDMNVSLPKVSGPEINLKGPKMETDVSVSKPETDIKG</sequence>
<organism evidence="4 5">
    <name type="scientific">Paramormyrops kingsleyae</name>
    <dbReference type="NCBI Taxonomy" id="1676925"/>
    <lineage>
        <taxon>Eukaryota</taxon>
        <taxon>Metazoa</taxon>
        <taxon>Chordata</taxon>
        <taxon>Craniata</taxon>
        <taxon>Vertebrata</taxon>
        <taxon>Euteleostomi</taxon>
        <taxon>Actinopterygii</taxon>
        <taxon>Neopterygii</taxon>
        <taxon>Teleostei</taxon>
        <taxon>Osteoglossocephala</taxon>
        <taxon>Osteoglossomorpha</taxon>
        <taxon>Osteoglossiformes</taxon>
        <taxon>Mormyridae</taxon>
        <taxon>Paramormyrops</taxon>
    </lineage>
</organism>
<dbReference type="Proteomes" id="UP000261540">
    <property type="component" value="Unplaced"/>
</dbReference>
<name>A0A3B3RVF8_9TELE</name>
<dbReference type="GO" id="GO:0043484">
    <property type="term" value="P:regulation of RNA splicing"/>
    <property type="evidence" value="ECO:0007669"/>
    <property type="project" value="TreeGrafter"/>
</dbReference>
<feature type="compositionally biased region" description="Basic and acidic residues" evidence="3">
    <location>
        <begin position="31"/>
        <end position="45"/>
    </location>
</feature>
<keyword evidence="5" id="KW-1185">Reference proteome</keyword>
<evidence type="ECO:0000256" key="3">
    <source>
        <dbReference type="SAM" id="MobiDB-lite"/>
    </source>
</evidence>
<feature type="compositionally biased region" description="Polar residues" evidence="3">
    <location>
        <begin position="82"/>
        <end position="95"/>
    </location>
</feature>
<reference evidence="4" key="2">
    <citation type="submission" date="2025-09" db="UniProtKB">
        <authorList>
            <consortium name="Ensembl"/>
        </authorList>
    </citation>
    <scope>IDENTIFICATION</scope>
</reference>
<comment type="subcellular location">
    <subcellularLocation>
        <location evidence="1">Nucleus</location>
    </subcellularLocation>
</comment>